<keyword evidence="3" id="KW-1185">Reference proteome</keyword>
<reference evidence="2" key="1">
    <citation type="submission" date="2023-05" db="EMBL/GenBank/DDBJ databases">
        <authorList>
            <person name="Stuckert A."/>
        </authorList>
    </citation>
    <scope>NUCLEOTIDE SEQUENCE</scope>
</reference>
<feature type="region of interest" description="Disordered" evidence="1">
    <location>
        <begin position="101"/>
        <end position="148"/>
    </location>
</feature>
<comment type="caution">
    <text evidence="2">The sequence shown here is derived from an EMBL/GenBank/DDBJ whole genome shotgun (WGS) entry which is preliminary data.</text>
</comment>
<proteinExistence type="predicted"/>
<evidence type="ECO:0000313" key="2">
    <source>
        <dbReference type="EMBL" id="CAI9580750.1"/>
    </source>
</evidence>
<accession>A0ABN9E789</accession>
<feature type="compositionally biased region" description="Basic and acidic residues" evidence="1">
    <location>
        <begin position="184"/>
        <end position="196"/>
    </location>
</feature>
<feature type="region of interest" description="Disordered" evidence="1">
    <location>
        <begin position="167"/>
        <end position="229"/>
    </location>
</feature>
<organism evidence="2 3">
    <name type="scientific">Staurois parvus</name>
    <dbReference type="NCBI Taxonomy" id="386267"/>
    <lineage>
        <taxon>Eukaryota</taxon>
        <taxon>Metazoa</taxon>
        <taxon>Chordata</taxon>
        <taxon>Craniata</taxon>
        <taxon>Vertebrata</taxon>
        <taxon>Euteleostomi</taxon>
        <taxon>Amphibia</taxon>
        <taxon>Batrachia</taxon>
        <taxon>Anura</taxon>
        <taxon>Neobatrachia</taxon>
        <taxon>Ranoidea</taxon>
        <taxon>Ranidae</taxon>
        <taxon>Staurois</taxon>
    </lineage>
</organism>
<evidence type="ECO:0000256" key="1">
    <source>
        <dbReference type="SAM" id="MobiDB-lite"/>
    </source>
</evidence>
<name>A0ABN9E789_9NEOB</name>
<dbReference type="Proteomes" id="UP001162483">
    <property type="component" value="Unassembled WGS sequence"/>
</dbReference>
<evidence type="ECO:0000313" key="3">
    <source>
        <dbReference type="Proteomes" id="UP001162483"/>
    </source>
</evidence>
<dbReference type="EMBL" id="CATNWA010015215">
    <property type="protein sequence ID" value="CAI9580750.1"/>
    <property type="molecule type" value="Genomic_DNA"/>
</dbReference>
<protein>
    <submittedName>
        <fullName evidence="2">Uncharacterized protein</fullName>
    </submittedName>
</protein>
<sequence>MNTLQRSSQRCILLNSRGHRAQELPSGNKMNAVFLVVSFMSAMRQSLRAFRRPEKSCRRGGGMWRAPRLDKEHGVAKKRQEVPESSTLVPVHSAVNCAHTSSYHTPVQSGDPSTPFSAPPPSVTPDYRHEYCPPPSQTPDSRYEYYPPPSVTPDCRYEYYPPPSVTPDYKHEYHPPSHSIAWDSRNESKDNAHQTERPVGPPQGPPNIMSSTRFMPRTTQLQERQRKREERTRLDLLLPESQEIVIGPKLPEIPKLDMTDDSLNISADLIRAKLKEGSASCTLTRTEPPTEDPPAAPLAKQRRRI</sequence>
<feature type="region of interest" description="Disordered" evidence="1">
    <location>
        <begin position="279"/>
        <end position="305"/>
    </location>
</feature>
<gene>
    <name evidence="2" type="ORF">SPARVUS_LOCUS9347047</name>
</gene>
<feature type="compositionally biased region" description="Polar residues" evidence="1">
    <location>
        <begin position="101"/>
        <end position="116"/>
    </location>
</feature>